<dbReference type="NCBIfam" id="TIGR03891">
    <property type="entry name" value="thiopep_ocin"/>
    <property type="match status" value="1"/>
</dbReference>
<evidence type="ECO:0000259" key="1">
    <source>
        <dbReference type="Pfam" id="PF04738"/>
    </source>
</evidence>
<dbReference type="EMBL" id="JACHIR010000001">
    <property type="protein sequence ID" value="MBB5896083.1"/>
    <property type="molecule type" value="Genomic_DNA"/>
</dbReference>
<evidence type="ECO:0000313" key="3">
    <source>
        <dbReference type="EMBL" id="MBB5896083.1"/>
    </source>
</evidence>
<protein>
    <submittedName>
        <fullName evidence="3">Thiopeptide-type bacteriocin biosynthesis protein</fullName>
    </submittedName>
</protein>
<gene>
    <name evidence="3" type="ORF">BJ998_007279</name>
</gene>
<dbReference type="Proteomes" id="UP000585638">
    <property type="component" value="Unassembled WGS sequence"/>
</dbReference>
<reference evidence="3 4" key="1">
    <citation type="submission" date="2020-08" db="EMBL/GenBank/DDBJ databases">
        <title>Sequencing the genomes of 1000 actinobacteria strains.</title>
        <authorList>
            <person name="Klenk H.-P."/>
        </authorList>
    </citation>
    <scope>NUCLEOTIDE SEQUENCE [LARGE SCALE GENOMIC DNA]</scope>
    <source>
        <strain evidence="3 4">DSM 43851</strain>
    </source>
</reference>
<comment type="caution">
    <text evidence="3">The sequence shown here is derived from an EMBL/GenBank/DDBJ whole genome shotgun (WGS) entry which is preliminary data.</text>
</comment>
<dbReference type="Pfam" id="PF04738">
    <property type="entry name" value="Lant_dehydr_N"/>
    <property type="match status" value="1"/>
</dbReference>
<sequence length="942" mass="103057">MFTVTGQAQGWICALPASAAEATRRDIPVDPVGYLREIAAVPGLREAIAVASTSLDQAFDRALANGLTHDRAGRVAFSVAKYLLRMATRPVPFGTMAGTATAEVGCGPGSAELGARHRREALPDLGWLASLVARWEQDGRLTPELMVITNDLVVTRGDRLFLATRPGAEISLRLTPSLRETVRYCGQPRRGRDLLDHLARTFPLVDKDTIAAAVRALIGHGVLCTDLAAATTLEPIAATLRAAGHEDAEAVAGLLSRCADYSSCAPEARRAALRTATRSARNLAEAPAPLQVDLGMDASVRFPRIVADELDSALSVSARLARTGTRDHALREYHNAFLARYGPATAVPLLEVFDSERGLGPYRDPAAASTPTAETQWRDTVLLRLAQQAVADGFAPVTLTEDVIDELAAVGHSGELPASVELSVEVLAESMAAIESGRFDLLLWTVSAGVVTQTSAAALAERDTMPVQLRFKPLAARDGNVLRQPRLLPDALDIGTFPAAHSLRATDLALAATSRSFHVLRRNDLREIEPVSFTLLRDDRSGDLERFLRVYRRLGQAQLHWSWGAAAALPWLPRVTHGRTVLSAQRWLIPRTLSTAGWDDALARWRAQWRVPDEVRLVSGTSAVDLDLRQGLHRELLRTETARNPEAYVSELPGCADRYSWLAGHASRLHFSAFRKECRRPVTVVPRGEPVRHLPGGEWLCLKLYASPVRHDTLLAEHLAGLVDALGLPADRWFFVRYADPAPHLRLRFRGSGADRKICSWAAALVRTGLAARFVIDEYEPESARYGGDRLIAAAEHAFGADSVAAVELLSSGKRHPLAVLCAVTGLDLVRQVHGLGWETWVSANLPHGLRGRRDDRKAALRLHANLPAELRTVLDERAEPLREYGERLRAEGNERRDRALNSLLHMHFNRLTPIGSPLEGQARLLARAIADTHRTYPQERT</sequence>
<proteinExistence type="predicted"/>
<dbReference type="InterPro" id="IPR023809">
    <property type="entry name" value="Thiopep_bacteriocin_synth_dom"/>
</dbReference>
<dbReference type="RefSeq" id="WP_184867792.1">
    <property type="nucleotide sequence ID" value="NZ_BAAAWY010000035.1"/>
</dbReference>
<feature type="domain" description="Lantibiotic dehydratase N-terminal" evidence="1">
    <location>
        <begin position="42"/>
        <end position="637"/>
    </location>
</feature>
<dbReference type="Pfam" id="PF14028">
    <property type="entry name" value="Lant_dehydr_C"/>
    <property type="match status" value="1"/>
</dbReference>
<organism evidence="3 4">
    <name type="scientific">Kutzneria kofuensis</name>
    <dbReference type="NCBI Taxonomy" id="103725"/>
    <lineage>
        <taxon>Bacteria</taxon>
        <taxon>Bacillati</taxon>
        <taxon>Actinomycetota</taxon>
        <taxon>Actinomycetes</taxon>
        <taxon>Pseudonocardiales</taxon>
        <taxon>Pseudonocardiaceae</taxon>
        <taxon>Kutzneria</taxon>
    </lineage>
</organism>
<dbReference type="AlphaFoldDB" id="A0A7W9KP06"/>
<keyword evidence="4" id="KW-1185">Reference proteome</keyword>
<evidence type="ECO:0000259" key="2">
    <source>
        <dbReference type="Pfam" id="PF14028"/>
    </source>
</evidence>
<feature type="domain" description="Thiopeptide-type bacteriocin biosynthesis" evidence="2">
    <location>
        <begin position="699"/>
        <end position="920"/>
    </location>
</feature>
<dbReference type="InterPro" id="IPR006827">
    <property type="entry name" value="Lant_deHydtase_N"/>
</dbReference>
<evidence type="ECO:0000313" key="4">
    <source>
        <dbReference type="Proteomes" id="UP000585638"/>
    </source>
</evidence>
<name>A0A7W9KP06_9PSEU</name>
<accession>A0A7W9KP06</accession>